<dbReference type="PANTHER" id="PTHR47691">
    <property type="entry name" value="REGULATOR-RELATED"/>
    <property type="match status" value="1"/>
</dbReference>
<dbReference type="GO" id="GO:0006355">
    <property type="term" value="P:regulation of DNA-templated transcription"/>
    <property type="evidence" value="ECO:0007669"/>
    <property type="project" value="InterPro"/>
</dbReference>
<dbReference type="Gene3D" id="1.25.40.10">
    <property type="entry name" value="Tetratricopeptide repeat domain"/>
    <property type="match status" value="2"/>
</dbReference>
<evidence type="ECO:0000313" key="2">
    <source>
        <dbReference type="EMBL" id="CUR59882.1"/>
    </source>
</evidence>
<dbReference type="InterPro" id="IPR016032">
    <property type="entry name" value="Sig_transdc_resp-reg_C-effctor"/>
</dbReference>
<sequence length="986" mass="104993">MLTVSVLGPVEARQDGVRLDVPAGKTTELLSRLALDAGSAVRADVLVEDLWAGPTGRNTLQSKVSQLRRALLDRNLVLGGRDSYTLAIDPAEVDAVRAVQLARRAAELRADGQAATALELTREALNLFRGEVLVDAGDWALPHRTRLEELRLTLVEDQMAARVELGAGGEVVAELESLVEQHALREGLWTSLITALYRANRQAEALAAYGRVRRALVDELGLEPGPALRSLERLVLQQSPVLDAAPVALAAGIPGNLPDATSPLVGRSDDLATVSERLSRHRLVTMVGLAGVGKTEVGRGLTAPGGVWLVRLDAVDSTAELSQVVAEALTVTGGERALHERLSGSATVLVIDNCEHLVDQVNSLTGRLLQAAPQLRILATSQVPLGRPDEHVHHLEPLDHDDSVVLFTRRAREMRRQLVLDPESVAAVEEVCIALDGLPLAIELAASRVRSLSVRDIARRLDDRFVLLRDPSSSGPERRRALAGAIAWSYDLLFPDDQRGLWALCCFAGSAGLDATEHVLLALGVPSRSVLDTISRLVDRSLVSVDDAEDGGVRYRLLDSIRAFAAERLAESGEGEVAAAAHASWYAETAAWCEQHVRTSRQPDCLTIARAERANVDGALAWCATHDPALGVRIANGFGWTWVVLGDGTAGAARLRQSLTAATDPRERATALLLAGWLEASAGDVALAQSDLETAAALADRLDDEVLEADVARHQAFLAIQQGRPDLALAQGRASLAAYRSLALEWPIAASLLLSAYGALMLGDVTSATRDATEAAGIVAEIGDSWGLVHAEAMLGGIAQAQHRHEEAARALTRAADESAAMGFLGQAALHRSTLARVQQRAGDPAATASFESAIGDALAVGDGRLAATARLNLARLKRGEDDRETALRLLEENERWYRSAGGGDFALLNRCVLAAALDEVPALHTVLAQARAGDNVEVQVYALDALARLAVTAQDAEALVSEADLLAHQVAHVVDAGDRLDRPTR</sequence>
<organism evidence="2">
    <name type="scientific">metagenome</name>
    <dbReference type="NCBI Taxonomy" id="256318"/>
    <lineage>
        <taxon>unclassified sequences</taxon>
        <taxon>metagenomes</taxon>
    </lineage>
</organism>
<evidence type="ECO:0000259" key="1">
    <source>
        <dbReference type="SMART" id="SM01043"/>
    </source>
</evidence>
<dbReference type="EMBL" id="CZKA01000066">
    <property type="protein sequence ID" value="CUR59882.1"/>
    <property type="molecule type" value="Genomic_DNA"/>
</dbReference>
<dbReference type="Gene3D" id="3.40.50.300">
    <property type="entry name" value="P-loop containing nucleotide triphosphate hydrolases"/>
    <property type="match status" value="1"/>
</dbReference>
<dbReference type="AlphaFoldDB" id="A0A2P2CFS7"/>
<dbReference type="InterPro" id="IPR036388">
    <property type="entry name" value="WH-like_DNA-bd_sf"/>
</dbReference>
<dbReference type="CDD" id="cd15831">
    <property type="entry name" value="BTAD"/>
    <property type="match status" value="1"/>
</dbReference>
<proteinExistence type="predicted"/>
<dbReference type="Pfam" id="PF03704">
    <property type="entry name" value="BTAD"/>
    <property type="match status" value="1"/>
</dbReference>
<dbReference type="PRINTS" id="PR00364">
    <property type="entry name" value="DISEASERSIST"/>
</dbReference>
<dbReference type="Pfam" id="PF25872">
    <property type="entry name" value="HTH_77"/>
    <property type="match status" value="1"/>
</dbReference>
<dbReference type="PANTHER" id="PTHR47691:SF3">
    <property type="entry name" value="HTH-TYPE TRANSCRIPTIONAL REGULATOR RV0890C-RELATED"/>
    <property type="match status" value="1"/>
</dbReference>
<dbReference type="Gene3D" id="1.10.10.10">
    <property type="entry name" value="Winged helix-like DNA-binding domain superfamily/Winged helix DNA-binding domain"/>
    <property type="match status" value="1"/>
</dbReference>
<dbReference type="InterPro" id="IPR005158">
    <property type="entry name" value="BTAD"/>
</dbReference>
<name>A0A2P2CFS7_9ZZZZ</name>
<dbReference type="GO" id="GO:0003677">
    <property type="term" value="F:DNA binding"/>
    <property type="evidence" value="ECO:0007669"/>
    <property type="project" value="InterPro"/>
</dbReference>
<dbReference type="SMART" id="SM01043">
    <property type="entry name" value="BTAD"/>
    <property type="match status" value="1"/>
</dbReference>
<feature type="domain" description="Bacterial transcriptional activator" evidence="1">
    <location>
        <begin position="93"/>
        <end position="236"/>
    </location>
</feature>
<dbReference type="InterPro" id="IPR027417">
    <property type="entry name" value="P-loop_NTPase"/>
</dbReference>
<dbReference type="InterPro" id="IPR011990">
    <property type="entry name" value="TPR-like_helical_dom_sf"/>
</dbReference>
<dbReference type="InterPro" id="IPR058852">
    <property type="entry name" value="HTH_77"/>
</dbReference>
<reference evidence="2" key="1">
    <citation type="submission" date="2015-08" db="EMBL/GenBank/DDBJ databases">
        <authorList>
            <person name="Babu N.S."/>
            <person name="Beckwith C.J."/>
            <person name="Beseler K.G."/>
            <person name="Brison A."/>
            <person name="Carone J.V."/>
            <person name="Caskin T.P."/>
            <person name="Diamond M."/>
            <person name="Durham M.E."/>
            <person name="Foxe J.M."/>
            <person name="Go M."/>
            <person name="Henderson B.A."/>
            <person name="Jones I.B."/>
            <person name="McGettigan J.A."/>
            <person name="Micheletti S.J."/>
            <person name="Nasrallah M.E."/>
            <person name="Ortiz D."/>
            <person name="Piller C.R."/>
            <person name="Privatt S.R."/>
            <person name="Schneider S.L."/>
            <person name="Sharp S."/>
            <person name="Smith T.C."/>
            <person name="Stanton J.D."/>
            <person name="Ullery H.E."/>
            <person name="Wilson R.J."/>
            <person name="Serrano M.G."/>
            <person name="Buck G."/>
            <person name="Lee V."/>
            <person name="Wang Y."/>
            <person name="Carvalho R."/>
            <person name="Voegtly L."/>
            <person name="Shi R."/>
            <person name="Duckworth R."/>
            <person name="Johnson A."/>
            <person name="Loviza R."/>
            <person name="Walstead R."/>
            <person name="Shah Z."/>
            <person name="Kiflezghi M."/>
            <person name="Wade K."/>
            <person name="Ball S.L."/>
            <person name="Bradley K.W."/>
            <person name="Asai D.J."/>
            <person name="Bowman C.A."/>
            <person name="Russell D.A."/>
            <person name="Pope W.H."/>
            <person name="Jacobs-Sera D."/>
            <person name="Hendrix R.W."/>
            <person name="Hatfull G.F."/>
        </authorList>
    </citation>
    <scope>NUCLEOTIDE SEQUENCE</scope>
</reference>
<dbReference type="SUPFAM" id="SSF52540">
    <property type="entry name" value="P-loop containing nucleoside triphosphate hydrolases"/>
    <property type="match status" value="1"/>
</dbReference>
<protein>
    <submittedName>
        <fullName evidence="2">Transcriptional activator domain</fullName>
    </submittedName>
</protein>
<gene>
    <name evidence="2" type="ORF">NOCA2690012</name>
</gene>
<dbReference type="SUPFAM" id="SSF46894">
    <property type="entry name" value="C-terminal effector domain of the bipartite response regulators"/>
    <property type="match status" value="1"/>
</dbReference>
<accession>A0A2P2CFS7</accession>
<dbReference type="SUPFAM" id="SSF48452">
    <property type="entry name" value="TPR-like"/>
    <property type="match status" value="3"/>
</dbReference>